<evidence type="ECO:0008006" key="3">
    <source>
        <dbReference type="Google" id="ProtNLM"/>
    </source>
</evidence>
<name>A8I7Q3_AZOC5</name>
<reference evidence="1 2" key="4">
    <citation type="journal article" date="2009" name="Appl. Environ. Microbiol.">
        <title>Comparative genome-wide transcriptional profiling of Azorhizobium caulinodans ORS571 grown under free-living and symbiotic conditions.</title>
        <authorList>
            <person name="Tsukada S."/>
            <person name="Aono T."/>
            <person name="Akiba N."/>
            <person name="Lee KB."/>
            <person name="Liu CT."/>
            <person name="Toyazaki H."/>
            <person name="Oyaizu H."/>
        </authorList>
    </citation>
    <scope>NUCLEOTIDE SEQUENCE [LARGE SCALE GENOMIC DNA]</scope>
    <source>
        <strain evidence="2">ATCC 43989 / DSM 5975 / JCM 20966 / LMG 6465 / NBRC 14845 / NCIMB 13405 / ORS 571</strain>
    </source>
</reference>
<gene>
    <name evidence="1" type="ordered locus">AZC_2148</name>
</gene>
<sequence length="135" mass="13372">MVALTTPRIPPEKAGATSTAPVAAGVLIHGGAITVMEAGLAVPGKTAAGLIVLGIADATADNSGGANGALSVTTRRGTFAFQTLATDAVLPADIGKPCFLVDDQTVARTSAGNTRSEAGTVIDVDAQGVWVRLGF</sequence>
<proteinExistence type="predicted"/>
<protein>
    <recommendedName>
        <fullName evidence="3">Bacteriophage lambda head decoration protein D</fullName>
    </recommendedName>
</protein>
<evidence type="ECO:0000313" key="2">
    <source>
        <dbReference type="Proteomes" id="UP000000270"/>
    </source>
</evidence>
<dbReference type="HOGENOM" id="CLU_150547_0_0_5"/>
<dbReference type="Proteomes" id="UP000000270">
    <property type="component" value="Chromosome"/>
</dbReference>
<reference evidence="1 2" key="6">
    <citation type="journal article" date="2011" name="Appl. Environ. Microbiol.">
        <title>Involvement of the azorhizobial chromosome partition gene (parA) in the onset of bacteroid differentiation during Sesbania rostrata stem nodule development.</title>
        <authorList>
            <person name="Liu CT."/>
            <person name="Lee KB."/>
            <person name="Wang YS."/>
            <person name="Peng MH."/>
            <person name="Lee KT."/>
            <person name="Suzuki S."/>
            <person name="Suzuki T."/>
            <person name="Oyaizu H."/>
        </authorList>
    </citation>
    <scope>NUCLEOTIDE SEQUENCE [LARGE SCALE GENOMIC DNA]</scope>
    <source>
        <strain evidence="2">ATCC 43989 / DSM 5975 / JCM 20966 / LMG 6465 / NBRC 14845 / NCIMB 13405 / ORS 571</strain>
    </source>
</reference>
<dbReference type="AlphaFoldDB" id="A8I7Q3"/>
<dbReference type="EMBL" id="AP009384">
    <property type="protein sequence ID" value="BAF88146.1"/>
    <property type="molecule type" value="Genomic_DNA"/>
</dbReference>
<keyword evidence="2" id="KW-1185">Reference proteome</keyword>
<accession>A8I7Q3</accession>
<reference evidence="2" key="2">
    <citation type="submission" date="2007-04" db="EMBL/GenBank/DDBJ databases">
        <title>Complete genome sequence of the nitrogen-fixing bacterium Azorhizobium caulinodans ORS571.</title>
        <authorList>
            <person name="Lee K.B."/>
            <person name="Backer P.D."/>
            <person name="Aono T."/>
            <person name="Liu C.T."/>
            <person name="Suzuki S."/>
            <person name="Suzuki T."/>
            <person name="Kaneko T."/>
            <person name="Yamada M."/>
            <person name="Tabata S."/>
            <person name="Kupfer D.M."/>
            <person name="Najar F.Z."/>
            <person name="Wiley G.B."/>
            <person name="Roe B."/>
            <person name="Binnewies T."/>
            <person name="Ussery D."/>
            <person name="Vereecke D."/>
            <person name="Gevers D."/>
            <person name="Holsters M."/>
            <person name="Oyaizu H."/>
        </authorList>
    </citation>
    <scope>NUCLEOTIDE SEQUENCE [LARGE SCALE GENOMIC DNA]</scope>
    <source>
        <strain evidence="2">ATCC 43989 / DSM 5975 / JCM 20966 / LMG 6465 / NBRC 14845 / NCIMB 13405 / ORS 571</strain>
    </source>
</reference>
<evidence type="ECO:0000313" key="1">
    <source>
        <dbReference type="EMBL" id="BAF88146.1"/>
    </source>
</evidence>
<organism evidence="1 2">
    <name type="scientific">Azorhizobium caulinodans (strain ATCC 43989 / DSM 5975 / JCM 20966 / LMG 6465 / NBRC 14845 / NCIMB 13405 / ORS 571)</name>
    <dbReference type="NCBI Taxonomy" id="438753"/>
    <lineage>
        <taxon>Bacteria</taxon>
        <taxon>Pseudomonadati</taxon>
        <taxon>Pseudomonadota</taxon>
        <taxon>Alphaproteobacteria</taxon>
        <taxon>Hyphomicrobiales</taxon>
        <taxon>Xanthobacteraceae</taxon>
        <taxon>Azorhizobium</taxon>
    </lineage>
</organism>
<dbReference type="KEGG" id="azc:AZC_2148"/>
<reference evidence="1 2" key="1">
    <citation type="journal article" date="2007" name="Appl. Environ. Microbiol.">
        <title>Rhizobial factors required for stem nodule maturation and maintenance in Sesbania rostrata-Azorhizobium caulinodans ORS571 symbiosis.</title>
        <authorList>
            <person name="Suzuki S."/>
            <person name="Aono T."/>
            <person name="Lee KB."/>
            <person name="Suzuki T."/>
            <person name="Liu CT."/>
            <person name="Miwa H."/>
            <person name="Wakao S."/>
            <person name="Iki T."/>
            <person name="Oyaizu H."/>
        </authorList>
    </citation>
    <scope>NUCLEOTIDE SEQUENCE [LARGE SCALE GENOMIC DNA]</scope>
    <source>
        <strain evidence="2">ATCC 43989 / DSM 5975 / JCM 20966 / LMG 6465 / NBRC 14845 / NCIMB 13405 / ORS 571</strain>
    </source>
</reference>
<reference evidence="1 2" key="5">
    <citation type="journal article" date="2010" name="Appl. Environ. Microbiol.">
        <title>phrR-like gene praR of Azorhizobium caulinodans ORS571 is essential for symbiosis with Sesbania rostrata and is involved in expression of reb genes.</title>
        <authorList>
            <person name="Akiba N."/>
            <person name="Aono T."/>
            <person name="Toyazaki H."/>
            <person name="Sato S."/>
            <person name="Oyaizu H."/>
        </authorList>
    </citation>
    <scope>NUCLEOTIDE SEQUENCE [LARGE SCALE GENOMIC DNA]</scope>
    <source>
        <strain evidence="2">ATCC 43989 / DSM 5975 / JCM 20966 / LMG 6465 / NBRC 14845 / NCIMB 13405 / ORS 571</strain>
    </source>
</reference>
<dbReference type="eggNOG" id="ENOG5032RYD">
    <property type="taxonomic scope" value="Bacteria"/>
</dbReference>
<dbReference type="STRING" id="438753.AZC_2148"/>
<dbReference type="RefSeq" id="WP_012170675.1">
    <property type="nucleotide sequence ID" value="NC_009937.1"/>
</dbReference>
<reference evidence="1 2" key="3">
    <citation type="journal article" date="2008" name="BMC Genomics">
        <title>The genome of the versatile nitrogen fixer Azorhizobium caulinodans ORS571.</title>
        <authorList>
            <person name="Lee KB."/>
            <person name="Backer P.D."/>
            <person name="Aono T."/>
            <person name="Liu CT."/>
            <person name="Suzuki S."/>
            <person name="Suzuki T."/>
            <person name="Kaneko T."/>
            <person name="Yamada M."/>
            <person name="Tabata S."/>
            <person name="Kupfer D.M."/>
            <person name="Najar F.Z."/>
            <person name="Wiley G.B."/>
            <person name="Roe B."/>
            <person name="Binnewies T.T."/>
            <person name="Ussery D.W."/>
            <person name="D'Haeze W."/>
            <person name="Herder J.D."/>
            <person name="Gevers D."/>
            <person name="Vereecke D."/>
            <person name="Holsters M."/>
            <person name="Oyaizu H."/>
        </authorList>
    </citation>
    <scope>NUCLEOTIDE SEQUENCE [LARGE SCALE GENOMIC DNA]</scope>
    <source>
        <strain evidence="2">ATCC 43989 / DSM 5975 / JCM 20966 / LMG 6465 / NBRC 14845 / NCIMB 13405 / ORS 571</strain>
    </source>
</reference>